<evidence type="ECO:0000313" key="14">
    <source>
        <dbReference type="Proteomes" id="UP000184041"/>
    </source>
</evidence>
<sequence length="157" mass="17565">MIETGTKIATDFSLDIVRDGEEQTVTFSELLDRPTIVSVYMRNNTSGCDKQNKSLAEEADWFDERGYNLVAVSKDSCGSHKNYAEKLGINYVLASDPEYKFAEATDSIVEKNMFGNTYEAPTRSAYLIDTDATVQGIIKKVNTKDHASELKDMIQNL</sequence>
<accession>A0A1M4VWJ3</accession>
<dbReference type="PANTHER" id="PTHR42801:SF4">
    <property type="entry name" value="AHPC_TSA FAMILY PROTEIN"/>
    <property type="match status" value="1"/>
</dbReference>
<dbReference type="Pfam" id="PF00578">
    <property type="entry name" value="AhpC-TSA"/>
    <property type="match status" value="1"/>
</dbReference>
<keyword evidence="4" id="KW-0049">Antioxidant</keyword>
<evidence type="ECO:0000256" key="9">
    <source>
        <dbReference type="ARBA" id="ARBA00038489"/>
    </source>
</evidence>
<evidence type="ECO:0000256" key="8">
    <source>
        <dbReference type="ARBA" id="ARBA00032824"/>
    </source>
</evidence>
<dbReference type="InterPro" id="IPR050924">
    <property type="entry name" value="Peroxiredoxin_BCP/PrxQ"/>
</dbReference>
<dbReference type="CDD" id="cd03017">
    <property type="entry name" value="PRX_BCP"/>
    <property type="match status" value="1"/>
</dbReference>
<dbReference type="PROSITE" id="PS51352">
    <property type="entry name" value="THIOREDOXIN_2"/>
    <property type="match status" value="1"/>
</dbReference>
<comment type="function">
    <text evidence="1">Thiol-specific peroxidase that catalyzes the reduction of hydrogen peroxide and organic hydroperoxides to water and alcohols, respectively. Plays a role in cell protection against oxidative stress by detoxifying peroxides and as sensor of hydrogen peroxide-mediated signaling events.</text>
</comment>
<comment type="catalytic activity">
    <reaction evidence="11">
        <text>a hydroperoxide + [thioredoxin]-dithiol = an alcohol + [thioredoxin]-disulfide + H2O</text>
        <dbReference type="Rhea" id="RHEA:62620"/>
        <dbReference type="Rhea" id="RHEA-COMP:10698"/>
        <dbReference type="Rhea" id="RHEA-COMP:10700"/>
        <dbReference type="ChEBI" id="CHEBI:15377"/>
        <dbReference type="ChEBI" id="CHEBI:29950"/>
        <dbReference type="ChEBI" id="CHEBI:30879"/>
        <dbReference type="ChEBI" id="CHEBI:35924"/>
        <dbReference type="ChEBI" id="CHEBI:50058"/>
        <dbReference type="EC" id="1.11.1.24"/>
    </reaction>
</comment>
<dbReference type="InterPro" id="IPR000866">
    <property type="entry name" value="AhpC/TSA"/>
</dbReference>
<dbReference type="GO" id="GO:0005737">
    <property type="term" value="C:cytoplasm"/>
    <property type="evidence" value="ECO:0007669"/>
    <property type="project" value="TreeGrafter"/>
</dbReference>
<feature type="domain" description="Thioredoxin" evidence="12">
    <location>
        <begin position="3"/>
        <end position="157"/>
    </location>
</feature>
<dbReference type="PANTHER" id="PTHR42801">
    <property type="entry name" value="THIOREDOXIN-DEPENDENT PEROXIDE REDUCTASE"/>
    <property type="match status" value="1"/>
</dbReference>
<gene>
    <name evidence="13" type="ORF">SAMN05443144_10351</name>
</gene>
<dbReference type="GO" id="GO:0045454">
    <property type="term" value="P:cell redox homeostasis"/>
    <property type="evidence" value="ECO:0007669"/>
    <property type="project" value="TreeGrafter"/>
</dbReference>
<keyword evidence="5" id="KW-0560">Oxidoreductase</keyword>
<reference evidence="13 14" key="1">
    <citation type="submission" date="2016-11" db="EMBL/GenBank/DDBJ databases">
        <authorList>
            <person name="Jaros S."/>
            <person name="Januszkiewicz K."/>
            <person name="Wedrychowicz H."/>
        </authorList>
    </citation>
    <scope>NUCLEOTIDE SEQUENCE [LARGE SCALE GENOMIC DNA]</scope>
    <source>
        <strain evidence="13 14">DSM 21986</strain>
    </source>
</reference>
<organism evidence="13 14">
    <name type="scientific">Fodinibius roseus</name>
    <dbReference type="NCBI Taxonomy" id="1194090"/>
    <lineage>
        <taxon>Bacteria</taxon>
        <taxon>Pseudomonadati</taxon>
        <taxon>Balneolota</taxon>
        <taxon>Balneolia</taxon>
        <taxon>Balneolales</taxon>
        <taxon>Balneolaceae</taxon>
        <taxon>Fodinibius</taxon>
    </lineage>
</organism>
<keyword evidence="14" id="KW-1185">Reference proteome</keyword>
<dbReference type="STRING" id="1194090.SAMN05443144_10351"/>
<name>A0A1M4VWJ3_9BACT</name>
<dbReference type="InterPro" id="IPR036249">
    <property type="entry name" value="Thioredoxin-like_sf"/>
</dbReference>
<dbReference type="EC" id="1.11.1.24" evidence="2"/>
<dbReference type="GO" id="GO:0034599">
    <property type="term" value="P:cellular response to oxidative stress"/>
    <property type="evidence" value="ECO:0007669"/>
    <property type="project" value="TreeGrafter"/>
</dbReference>
<evidence type="ECO:0000259" key="12">
    <source>
        <dbReference type="PROSITE" id="PS51352"/>
    </source>
</evidence>
<comment type="similarity">
    <text evidence="9">Belongs to the peroxiredoxin family. BCP/PrxQ subfamily.</text>
</comment>
<dbReference type="Proteomes" id="UP000184041">
    <property type="component" value="Unassembled WGS sequence"/>
</dbReference>
<dbReference type="SUPFAM" id="SSF52833">
    <property type="entry name" value="Thioredoxin-like"/>
    <property type="match status" value="1"/>
</dbReference>
<dbReference type="GO" id="GO:0008379">
    <property type="term" value="F:thioredoxin peroxidase activity"/>
    <property type="evidence" value="ECO:0007669"/>
    <property type="project" value="TreeGrafter"/>
</dbReference>
<evidence type="ECO:0000256" key="4">
    <source>
        <dbReference type="ARBA" id="ARBA00022862"/>
    </source>
</evidence>
<dbReference type="AlphaFoldDB" id="A0A1M4VWJ3"/>
<keyword evidence="6" id="KW-1015">Disulfide bond</keyword>
<evidence type="ECO:0000256" key="1">
    <source>
        <dbReference type="ARBA" id="ARBA00003330"/>
    </source>
</evidence>
<evidence type="ECO:0000256" key="6">
    <source>
        <dbReference type="ARBA" id="ARBA00023157"/>
    </source>
</evidence>
<evidence type="ECO:0000256" key="11">
    <source>
        <dbReference type="ARBA" id="ARBA00049091"/>
    </source>
</evidence>
<dbReference type="OrthoDB" id="9812811at2"/>
<evidence type="ECO:0000256" key="7">
    <source>
        <dbReference type="ARBA" id="ARBA00023284"/>
    </source>
</evidence>
<keyword evidence="3" id="KW-0575">Peroxidase</keyword>
<proteinExistence type="inferred from homology"/>
<evidence type="ECO:0000256" key="10">
    <source>
        <dbReference type="ARBA" id="ARBA00042639"/>
    </source>
</evidence>
<keyword evidence="7" id="KW-0676">Redox-active center</keyword>
<evidence type="ECO:0000256" key="2">
    <source>
        <dbReference type="ARBA" id="ARBA00013017"/>
    </source>
</evidence>
<evidence type="ECO:0000256" key="3">
    <source>
        <dbReference type="ARBA" id="ARBA00022559"/>
    </source>
</evidence>
<evidence type="ECO:0000256" key="5">
    <source>
        <dbReference type="ARBA" id="ARBA00023002"/>
    </source>
</evidence>
<protein>
    <recommendedName>
        <fullName evidence="2">thioredoxin-dependent peroxiredoxin</fullName>
        <ecNumber evidence="2">1.11.1.24</ecNumber>
    </recommendedName>
    <alternativeName>
        <fullName evidence="8">Thioredoxin peroxidase</fullName>
    </alternativeName>
    <alternativeName>
        <fullName evidence="10">Thioredoxin-dependent peroxiredoxin Bcp</fullName>
    </alternativeName>
</protein>
<dbReference type="InterPro" id="IPR013766">
    <property type="entry name" value="Thioredoxin_domain"/>
</dbReference>
<evidence type="ECO:0000313" key="13">
    <source>
        <dbReference type="EMBL" id="SHE73092.1"/>
    </source>
</evidence>
<dbReference type="Gene3D" id="3.40.30.10">
    <property type="entry name" value="Glutaredoxin"/>
    <property type="match status" value="1"/>
</dbReference>
<dbReference type="EMBL" id="FQUS01000003">
    <property type="protein sequence ID" value="SHE73092.1"/>
    <property type="molecule type" value="Genomic_DNA"/>
</dbReference>